<name>A0ACB7IYU3_PLECO</name>
<proteinExistence type="predicted"/>
<comment type="caution">
    <text evidence="1">The sequence shown here is derived from an EMBL/GenBank/DDBJ whole genome shotgun (WGS) entry which is preliminary data.</text>
</comment>
<accession>A0ACB7IYU3</accession>
<sequence>MPHAPIPSTSKLTRPTPKVIDARDAEESESESDASGSEDNDQGDKGRVKRVKRSNKHAPMEVTSKKPVTRRRTVVETKTFQARDPRFMPLAGEFSQDKFREQYSFLAENHVSEMRTLRDNLKRARKRLSSAPRDLREEYEAEVGRLELALKRAESSVNRDKREKAEHGALAKVSEEEREKRKQGKGGWWMKESAKKELVVRARYEALAAEGGKRAVKKAIEKKQRKIGQKEKKSRPRPSSLELERWTRLLIQNSNAPFSCNYLLLRSAALIPALPRDTGMSSDPQIPSRPQPEPLQPRSPRHDDSDDDDVYRGDHPPFFQPLQSVESLAESSSSSSSSSSSFSFPGRGRLGAIATVVEHAISRWARRRSSSSSSGSSDSSSSTDSIVTLSRSQFSGRRRRHRRRSNANLRSVQSLQSDLVMERTITDLKAREELRQVPRGFALYLPPPLRRHSSRAGVGSVQPVTRTTSLSLITTRLDLALKKTTKEKRRQGRPRVSLPQQGLGVPSAARGRRPRGTPHASSSQPSAQRRHGKDRHGQTPGPRNPLTPLVESSSSAKAWWLDVANPDWEDIRAIGRLLHLHPLTLEDIFQQEPREKLEFFSRLGYYFLVFRAIESQATQEKIQRADLHHGQSGGIVGEAIVYLVVFEEGICTFHFADASEHINRVINRILLLEEVTNMSSDWIAHGMLDSVVDSFFPVLEKVEQEVSEIEKLVFFPQEATGPPTVTPPSSQPPSTVGSEDEKFSKASSETPLPILEVTRPTQIRFSLRLNPRLMYRRLKRFIRARWSAAKEDDMAAQTYQKPSPLQRMARTRRLVTTLTRLLGSKSEVVSQMRKRLLNGSGTGIEKGDDDVAIYIGDVQDHILSLQHSLAHYERMLSQSHPAYLVQLRTNLARARSGSDAAIFYLTIVTIGVLCLQVLFGAFSLNVEVPGNVRNPEEPFTVFGEMIAVSVVIICAYLANVRRWYIRAKKRRTVL</sequence>
<evidence type="ECO:0000313" key="2">
    <source>
        <dbReference type="Proteomes" id="UP000824881"/>
    </source>
</evidence>
<reference evidence="1 2" key="1">
    <citation type="journal article" date="2021" name="Appl. Environ. Microbiol.">
        <title>Genetic linkage and physical mapping for an oyster mushroom Pleurotus cornucopiae and QTL analysis for the trait cap color.</title>
        <authorList>
            <person name="Zhang Y."/>
            <person name="Gao W."/>
            <person name="Sonnenberg A."/>
            <person name="Chen Q."/>
            <person name="Zhang J."/>
            <person name="Huang C."/>
        </authorList>
    </citation>
    <scope>NUCLEOTIDE SEQUENCE [LARGE SCALE GENOMIC DNA]</scope>
    <source>
        <strain evidence="1">CCMSSC00406</strain>
    </source>
</reference>
<evidence type="ECO:0000313" key="1">
    <source>
        <dbReference type="EMBL" id="KAG9222768.1"/>
    </source>
</evidence>
<dbReference type="Proteomes" id="UP000824881">
    <property type="component" value="Unassembled WGS sequence"/>
</dbReference>
<protein>
    <submittedName>
        <fullName evidence="1">Uncharacterized protein</fullName>
    </submittedName>
</protein>
<keyword evidence="2" id="KW-1185">Reference proteome</keyword>
<organism evidence="1 2">
    <name type="scientific">Pleurotus cornucopiae</name>
    <name type="common">Cornucopia mushroom</name>
    <dbReference type="NCBI Taxonomy" id="5321"/>
    <lineage>
        <taxon>Eukaryota</taxon>
        <taxon>Fungi</taxon>
        <taxon>Dikarya</taxon>
        <taxon>Basidiomycota</taxon>
        <taxon>Agaricomycotina</taxon>
        <taxon>Agaricomycetes</taxon>
        <taxon>Agaricomycetidae</taxon>
        <taxon>Agaricales</taxon>
        <taxon>Pleurotineae</taxon>
        <taxon>Pleurotaceae</taxon>
        <taxon>Pleurotus</taxon>
    </lineage>
</organism>
<dbReference type="EMBL" id="WQMT02000005">
    <property type="protein sequence ID" value="KAG9222768.1"/>
    <property type="molecule type" value="Genomic_DNA"/>
</dbReference>
<gene>
    <name evidence="1" type="ORF">CCMSSC00406_0004682</name>
</gene>